<evidence type="ECO:0000256" key="7">
    <source>
        <dbReference type="PIRSR" id="PIRSR000398-1"/>
    </source>
</evidence>
<evidence type="ECO:0000313" key="9">
    <source>
        <dbReference type="EMBL" id="EYE88619.1"/>
    </source>
</evidence>
<evidence type="ECO:0000256" key="6">
    <source>
        <dbReference type="ARBA" id="ARBA00047942"/>
    </source>
</evidence>
<dbReference type="REBASE" id="88121">
    <property type="entry name" value="M1.Fme5667ORF7095P"/>
</dbReference>
<dbReference type="PANTHER" id="PTHR30481">
    <property type="entry name" value="DNA ADENINE METHYLASE"/>
    <property type="match status" value="1"/>
</dbReference>
<dbReference type="GO" id="GO:0009007">
    <property type="term" value="F:site-specific DNA-methyltransferase (adenine-specific) activity"/>
    <property type="evidence" value="ECO:0007669"/>
    <property type="project" value="UniProtKB-UniRule"/>
</dbReference>
<feature type="binding site" evidence="7">
    <location>
        <position position="12"/>
    </location>
    <ligand>
        <name>S-adenosyl-L-methionine</name>
        <dbReference type="ChEBI" id="CHEBI:59789"/>
    </ligand>
</feature>
<dbReference type="Proteomes" id="UP000019681">
    <property type="component" value="Unassembled WGS sequence"/>
</dbReference>
<evidence type="ECO:0000256" key="3">
    <source>
        <dbReference type="ARBA" id="ARBA00022603"/>
    </source>
</evidence>
<dbReference type="PANTHER" id="PTHR30481:SF3">
    <property type="entry name" value="DNA ADENINE METHYLASE"/>
    <property type="match status" value="1"/>
</dbReference>
<dbReference type="InterPro" id="IPR012327">
    <property type="entry name" value="MeTrfase_D12"/>
</dbReference>
<dbReference type="Gene3D" id="1.10.1020.10">
    <property type="entry name" value="Adenine-specific Methyltransferase, Domain 2"/>
    <property type="match status" value="1"/>
</dbReference>
<dbReference type="OrthoDB" id="9805629at2"/>
<feature type="binding site" evidence="7">
    <location>
        <position position="209"/>
    </location>
    <ligand>
        <name>S-adenosyl-L-methionine</name>
        <dbReference type="ChEBI" id="CHEBI:59789"/>
    </ligand>
</feature>
<keyword evidence="10" id="KW-1185">Reference proteome</keyword>
<dbReference type="Gene3D" id="3.40.50.150">
    <property type="entry name" value="Vaccinia Virus protein VP39"/>
    <property type="match status" value="1"/>
</dbReference>
<feature type="binding site" evidence="7">
    <location>
        <position position="16"/>
    </location>
    <ligand>
        <name>S-adenosyl-L-methionine</name>
        <dbReference type="ChEBI" id="CHEBI:59789"/>
    </ligand>
</feature>
<dbReference type="GO" id="GO:0043565">
    <property type="term" value="F:sequence-specific DNA binding"/>
    <property type="evidence" value="ECO:0007669"/>
    <property type="project" value="TreeGrafter"/>
</dbReference>
<dbReference type="EMBL" id="AZQP01000017">
    <property type="protein sequence ID" value="EYE88619.1"/>
    <property type="molecule type" value="Genomic_DNA"/>
</dbReference>
<evidence type="ECO:0000313" key="10">
    <source>
        <dbReference type="Proteomes" id="UP000019681"/>
    </source>
</evidence>
<gene>
    <name evidence="9" type="ORF">Q428_07095</name>
</gene>
<evidence type="ECO:0000256" key="5">
    <source>
        <dbReference type="ARBA" id="ARBA00022691"/>
    </source>
</evidence>
<dbReference type="GO" id="GO:0006298">
    <property type="term" value="P:mismatch repair"/>
    <property type="evidence" value="ECO:0007669"/>
    <property type="project" value="TreeGrafter"/>
</dbReference>
<feature type="binding site" evidence="7">
    <location>
        <position position="66"/>
    </location>
    <ligand>
        <name>S-adenosyl-L-methionine</name>
        <dbReference type="ChEBI" id="CHEBI:59789"/>
    </ligand>
</feature>
<dbReference type="InterPro" id="IPR002052">
    <property type="entry name" value="DNA_methylase_N6_adenine_CS"/>
</dbReference>
<dbReference type="PIRSF" id="PIRSF000398">
    <property type="entry name" value="M_m6A_EcoRV"/>
    <property type="match status" value="1"/>
</dbReference>
<comment type="similarity">
    <text evidence="1 8">Belongs to the N(4)/N(6)-methyltransferase family.</text>
</comment>
<dbReference type="InterPro" id="IPR012263">
    <property type="entry name" value="M_m6A_EcoRV"/>
</dbReference>
<evidence type="ECO:0000256" key="8">
    <source>
        <dbReference type="RuleBase" id="RU361257"/>
    </source>
</evidence>
<accession>A0A017RW59</accession>
<evidence type="ECO:0000256" key="1">
    <source>
        <dbReference type="ARBA" id="ARBA00006594"/>
    </source>
</evidence>
<comment type="caution">
    <text evidence="9">The sequence shown here is derived from an EMBL/GenBank/DDBJ whole genome shotgun (WGS) entry which is preliminary data.</text>
</comment>
<keyword evidence="3 8" id="KW-0489">Methyltransferase</keyword>
<organism evidence="9 10">
    <name type="scientific">Fervidicella metallireducens AeB</name>
    <dbReference type="NCBI Taxonomy" id="1403537"/>
    <lineage>
        <taxon>Bacteria</taxon>
        <taxon>Bacillati</taxon>
        <taxon>Bacillota</taxon>
        <taxon>Clostridia</taxon>
        <taxon>Eubacteriales</taxon>
        <taxon>Clostridiaceae</taxon>
        <taxon>Fervidicella</taxon>
    </lineage>
</organism>
<evidence type="ECO:0000256" key="2">
    <source>
        <dbReference type="ARBA" id="ARBA00011900"/>
    </source>
</evidence>
<dbReference type="InterPro" id="IPR023095">
    <property type="entry name" value="Ade_MeTrfase_dom_2"/>
</dbReference>
<evidence type="ECO:0000256" key="4">
    <source>
        <dbReference type="ARBA" id="ARBA00022679"/>
    </source>
</evidence>
<reference evidence="9 10" key="1">
    <citation type="journal article" date="2014" name="Genome Announc.">
        <title>Draft Genome Sequence of Fervidicella metallireducens Strain AeBT, an Iron-Reducing Thermoanaerobe from the Great Artesian Basin.</title>
        <authorList>
            <person name="Patel B.K."/>
        </authorList>
    </citation>
    <scope>NUCLEOTIDE SEQUENCE [LARGE SCALE GENOMIC DNA]</scope>
    <source>
        <strain evidence="9 10">AeB</strain>
    </source>
</reference>
<comment type="catalytic activity">
    <reaction evidence="6 8">
        <text>a 2'-deoxyadenosine in DNA + S-adenosyl-L-methionine = an N(6)-methyl-2'-deoxyadenosine in DNA + S-adenosyl-L-homocysteine + H(+)</text>
        <dbReference type="Rhea" id="RHEA:15197"/>
        <dbReference type="Rhea" id="RHEA-COMP:12418"/>
        <dbReference type="Rhea" id="RHEA-COMP:12419"/>
        <dbReference type="ChEBI" id="CHEBI:15378"/>
        <dbReference type="ChEBI" id="CHEBI:57856"/>
        <dbReference type="ChEBI" id="CHEBI:59789"/>
        <dbReference type="ChEBI" id="CHEBI:90615"/>
        <dbReference type="ChEBI" id="CHEBI:90616"/>
        <dbReference type="EC" id="2.1.1.72"/>
    </reaction>
</comment>
<dbReference type="STRING" id="1403537.Q428_07095"/>
<sequence length="308" mass="35988">MLDLKAKPFLKWAGGKSQLLDQFQNYYPQKLLKGNVKRYIEPFLGGGAVFFYLQSQYNFEEIILNDINEELILTYYVVQNNVKELIEQLEILESTYLEGDMIKKEEVYYGQRELFNLEKKTLNYNVFSNEWIGHAAKMIFLNKTCFNGLYRQNKKGEYNVPFGKRKKAAICDKDNLLAVNYALKKAKLLIGDFENITNYVDENSFLYIDPPYRPLNETSSFTDYSKIPFDDESQKRLANWARMVVDKKGACFMLSNSDPKNVDQNDNFFEDIYKGYNIVRVKATRNINSKGSGRGEINELLIFNYDII</sequence>
<dbReference type="SUPFAM" id="SSF53335">
    <property type="entry name" value="S-adenosyl-L-methionine-dependent methyltransferases"/>
    <property type="match status" value="1"/>
</dbReference>
<proteinExistence type="inferred from homology"/>
<keyword evidence="5 8" id="KW-0949">S-adenosyl-L-methionine</keyword>
<protein>
    <recommendedName>
        <fullName evidence="2 8">Site-specific DNA-methyltransferase (adenine-specific)</fullName>
        <ecNumber evidence="2 8">2.1.1.72</ecNumber>
    </recommendedName>
</protein>
<dbReference type="PRINTS" id="PR00505">
    <property type="entry name" value="D12N6MTFRASE"/>
</dbReference>
<keyword evidence="4 8" id="KW-0808">Transferase</keyword>
<dbReference type="GO" id="GO:0009307">
    <property type="term" value="P:DNA restriction-modification system"/>
    <property type="evidence" value="ECO:0007669"/>
    <property type="project" value="InterPro"/>
</dbReference>
<dbReference type="PROSITE" id="PS00092">
    <property type="entry name" value="N6_MTASE"/>
    <property type="match status" value="1"/>
</dbReference>
<name>A0A017RW59_9CLOT</name>
<dbReference type="AlphaFoldDB" id="A0A017RW59"/>
<dbReference type="RefSeq" id="WP_035379419.1">
    <property type="nucleotide sequence ID" value="NZ_AZQP01000017.1"/>
</dbReference>
<dbReference type="Pfam" id="PF02086">
    <property type="entry name" value="MethyltransfD12"/>
    <property type="match status" value="1"/>
</dbReference>
<dbReference type="GO" id="GO:1904047">
    <property type="term" value="F:S-adenosyl-L-methionine binding"/>
    <property type="evidence" value="ECO:0007669"/>
    <property type="project" value="TreeGrafter"/>
</dbReference>
<dbReference type="NCBIfam" id="TIGR00571">
    <property type="entry name" value="dam"/>
    <property type="match status" value="1"/>
</dbReference>
<dbReference type="GO" id="GO:0032259">
    <property type="term" value="P:methylation"/>
    <property type="evidence" value="ECO:0007669"/>
    <property type="project" value="UniProtKB-KW"/>
</dbReference>
<dbReference type="InterPro" id="IPR029063">
    <property type="entry name" value="SAM-dependent_MTases_sf"/>
</dbReference>
<dbReference type="EC" id="2.1.1.72" evidence="2 8"/>